<keyword evidence="2" id="KW-1185">Reference proteome</keyword>
<proteinExistence type="predicted"/>
<dbReference type="EMBL" id="CM042882">
    <property type="protein sequence ID" value="KAI4380634.1"/>
    <property type="molecule type" value="Genomic_DNA"/>
</dbReference>
<evidence type="ECO:0000313" key="1">
    <source>
        <dbReference type="EMBL" id="KAI4380634.1"/>
    </source>
</evidence>
<protein>
    <submittedName>
        <fullName evidence="1">Uncharacterized protein</fullName>
    </submittedName>
</protein>
<comment type="caution">
    <text evidence="1">The sequence shown here is derived from an EMBL/GenBank/DDBJ whole genome shotgun (WGS) entry which is preliminary data.</text>
</comment>
<organism evidence="1 2">
    <name type="scientific">Melastoma candidum</name>
    <dbReference type="NCBI Taxonomy" id="119954"/>
    <lineage>
        <taxon>Eukaryota</taxon>
        <taxon>Viridiplantae</taxon>
        <taxon>Streptophyta</taxon>
        <taxon>Embryophyta</taxon>
        <taxon>Tracheophyta</taxon>
        <taxon>Spermatophyta</taxon>
        <taxon>Magnoliopsida</taxon>
        <taxon>eudicotyledons</taxon>
        <taxon>Gunneridae</taxon>
        <taxon>Pentapetalae</taxon>
        <taxon>rosids</taxon>
        <taxon>malvids</taxon>
        <taxon>Myrtales</taxon>
        <taxon>Melastomataceae</taxon>
        <taxon>Melastomatoideae</taxon>
        <taxon>Melastomateae</taxon>
        <taxon>Melastoma</taxon>
    </lineage>
</organism>
<accession>A0ACB9RP66</accession>
<reference evidence="2" key="1">
    <citation type="journal article" date="2023" name="Front. Plant Sci.">
        <title>Chromosomal-level genome assembly of Melastoma candidum provides insights into trichome evolution.</title>
        <authorList>
            <person name="Zhong Y."/>
            <person name="Wu W."/>
            <person name="Sun C."/>
            <person name="Zou P."/>
            <person name="Liu Y."/>
            <person name="Dai S."/>
            <person name="Zhou R."/>
        </authorList>
    </citation>
    <scope>NUCLEOTIDE SEQUENCE [LARGE SCALE GENOMIC DNA]</scope>
</reference>
<sequence length="67" mass="7258">MHHLRASCSSASARAVFCVLGKPMMEGLDLILTEKGWGWDWSEETPLVMGENVEVKVGGKPTVAAGW</sequence>
<dbReference type="Proteomes" id="UP001057402">
    <property type="component" value="Chromosome 3"/>
</dbReference>
<evidence type="ECO:0000313" key="2">
    <source>
        <dbReference type="Proteomes" id="UP001057402"/>
    </source>
</evidence>
<name>A0ACB9RP66_9MYRT</name>
<gene>
    <name evidence="1" type="ORF">MLD38_006802</name>
</gene>